<accession>A0AA36GPU7</accession>
<dbReference type="Proteomes" id="UP001176961">
    <property type="component" value="Unassembled WGS sequence"/>
</dbReference>
<dbReference type="GO" id="GO:0016020">
    <property type="term" value="C:membrane"/>
    <property type="evidence" value="ECO:0007669"/>
    <property type="project" value="TreeGrafter"/>
</dbReference>
<sequence>MLLRSCKFNGRLIGRSKPYRFCSEQKASGSYNILVIENSFAWNQGDLVYDAFKNYARRFSVFCIRGCEFMTRINTKLEQCTTYANSYFDAVLDELKPDIIFILSRAFTAKLRFNLTPFSLEKDTIFNDYMNTMKKLEKFAKKVYLLQALPSCTQHECAKNVWDYVRKNRPLDIVKKQLIDRDEFFARLRIEEVGKRCKKCEIIDYMPLLLDGSGRYLRYDPENGFLYLDGHNHLTDFAKERIRPLFNRLAEEFGKAMPV</sequence>
<evidence type="ECO:0000313" key="3">
    <source>
        <dbReference type="Proteomes" id="UP001176961"/>
    </source>
</evidence>
<dbReference type="PANTHER" id="PTHR23028">
    <property type="entry name" value="ACETYLTRANSFERASE"/>
    <property type="match status" value="1"/>
</dbReference>
<dbReference type="PANTHER" id="PTHR23028:SF53">
    <property type="entry name" value="ACYL_TRANSF_3 DOMAIN-CONTAINING PROTEIN"/>
    <property type="match status" value="1"/>
</dbReference>
<proteinExistence type="predicted"/>
<dbReference type="AlphaFoldDB" id="A0AA36GPU7"/>
<evidence type="ECO:0000313" key="2">
    <source>
        <dbReference type="EMBL" id="CAJ0595988.1"/>
    </source>
</evidence>
<feature type="domain" description="SGNH" evidence="1">
    <location>
        <begin position="20"/>
        <end position="247"/>
    </location>
</feature>
<dbReference type="Pfam" id="PF19040">
    <property type="entry name" value="SGNH"/>
    <property type="match status" value="1"/>
</dbReference>
<protein>
    <recommendedName>
        <fullName evidence="1">SGNH domain-containing protein</fullName>
    </recommendedName>
</protein>
<organism evidence="2 3">
    <name type="scientific">Cylicocyclus nassatus</name>
    <name type="common">Nematode worm</name>
    <dbReference type="NCBI Taxonomy" id="53992"/>
    <lineage>
        <taxon>Eukaryota</taxon>
        <taxon>Metazoa</taxon>
        <taxon>Ecdysozoa</taxon>
        <taxon>Nematoda</taxon>
        <taxon>Chromadorea</taxon>
        <taxon>Rhabditida</taxon>
        <taxon>Rhabditina</taxon>
        <taxon>Rhabditomorpha</taxon>
        <taxon>Strongyloidea</taxon>
        <taxon>Strongylidae</taxon>
        <taxon>Cylicocyclus</taxon>
    </lineage>
</organism>
<dbReference type="InterPro" id="IPR043968">
    <property type="entry name" value="SGNH"/>
</dbReference>
<reference evidence="2" key="1">
    <citation type="submission" date="2023-07" db="EMBL/GenBank/DDBJ databases">
        <authorList>
            <consortium name="CYATHOMIX"/>
        </authorList>
    </citation>
    <scope>NUCLEOTIDE SEQUENCE</scope>
    <source>
        <strain evidence="2">N/A</strain>
    </source>
</reference>
<dbReference type="InterPro" id="IPR050879">
    <property type="entry name" value="Acyltransferase_3"/>
</dbReference>
<name>A0AA36GPU7_CYLNA</name>
<gene>
    <name evidence="2" type="ORF">CYNAS_LOCUS7971</name>
</gene>
<dbReference type="EMBL" id="CATQJL010000112">
    <property type="protein sequence ID" value="CAJ0595988.1"/>
    <property type="molecule type" value="Genomic_DNA"/>
</dbReference>
<comment type="caution">
    <text evidence="2">The sequence shown here is derived from an EMBL/GenBank/DDBJ whole genome shotgun (WGS) entry which is preliminary data.</text>
</comment>
<evidence type="ECO:0000259" key="1">
    <source>
        <dbReference type="Pfam" id="PF19040"/>
    </source>
</evidence>
<keyword evidence="3" id="KW-1185">Reference proteome</keyword>
<dbReference type="GO" id="GO:0000271">
    <property type="term" value="P:polysaccharide biosynthetic process"/>
    <property type="evidence" value="ECO:0007669"/>
    <property type="project" value="TreeGrafter"/>
</dbReference>